<reference evidence="12 13" key="1">
    <citation type="submission" date="2015-04" db="EMBL/GenBank/DDBJ databases">
        <authorList>
            <consortium name="Pathogen Informatics"/>
        </authorList>
    </citation>
    <scope>NUCLEOTIDE SEQUENCE [LARGE SCALE GENOMIC DNA]</scope>
    <source>
        <strain evidence="12 13">SGS1</strain>
    </source>
</reference>
<keyword evidence="12" id="KW-0378">Hydrolase</keyword>
<dbReference type="InterPro" id="IPR027417">
    <property type="entry name" value="P-loop_NTPase"/>
</dbReference>
<feature type="transmembrane region" description="Helical" evidence="9">
    <location>
        <begin position="169"/>
        <end position="192"/>
    </location>
</feature>
<dbReference type="Proteomes" id="UP000220158">
    <property type="component" value="Chromosome 14"/>
</dbReference>
<dbReference type="Gene3D" id="3.40.50.300">
    <property type="entry name" value="P-loop containing nucleotide triphosphate hydrolases"/>
    <property type="match status" value="2"/>
</dbReference>
<comment type="subcellular location">
    <subcellularLocation>
        <location evidence="1">Membrane</location>
        <topology evidence="1">Multi-pass membrane protein</topology>
    </subcellularLocation>
</comment>
<dbReference type="SUPFAM" id="SSF52540">
    <property type="entry name" value="P-loop containing nucleoside triphosphate hydrolases"/>
    <property type="match status" value="2"/>
</dbReference>
<dbReference type="Pfam" id="PF00664">
    <property type="entry name" value="ABC_membrane"/>
    <property type="match status" value="1"/>
</dbReference>
<feature type="transmembrane region" description="Helical" evidence="9">
    <location>
        <begin position="1533"/>
        <end position="1555"/>
    </location>
</feature>
<feature type="transmembrane region" description="Helical" evidence="9">
    <location>
        <begin position="1431"/>
        <end position="1449"/>
    </location>
</feature>
<dbReference type="GO" id="GO:0005524">
    <property type="term" value="F:ATP binding"/>
    <property type="evidence" value="ECO:0007669"/>
    <property type="project" value="UniProtKB-KW"/>
</dbReference>
<comment type="similarity">
    <text evidence="2">Belongs to the ABC transporter superfamily. ABCC family. Conjugate transporter (TC 3.A.1.208) subfamily.</text>
</comment>
<feature type="transmembrane region" description="Helical" evidence="9">
    <location>
        <begin position="1355"/>
        <end position="1383"/>
    </location>
</feature>
<dbReference type="Pfam" id="PF00005">
    <property type="entry name" value="ABC_tran"/>
    <property type="match status" value="2"/>
</dbReference>
<dbReference type="FunFam" id="1.20.1560.10:FF:000067">
    <property type="entry name" value="Multidrug resistance protein 1"/>
    <property type="match status" value="1"/>
</dbReference>
<keyword evidence="6" id="KW-0067">ATP-binding</keyword>
<feature type="transmembrane region" description="Helical" evidence="9">
    <location>
        <begin position="123"/>
        <end position="144"/>
    </location>
</feature>
<keyword evidence="5" id="KW-0547">Nucleotide-binding</keyword>
<dbReference type="EMBL" id="LN835309">
    <property type="protein sequence ID" value="CRH02713.1"/>
    <property type="molecule type" value="Genomic_DNA"/>
</dbReference>
<organism evidence="12 13">
    <name type="scientific">Plasmodium relictum</name>
    <dbReference type="NCBI Taxonomy" id="85471"/>
    <lineage>
        <taxon>Eukaryota</taxon>
        <taxon>Sar</taxon>
        <taxon>Alveolata</taxon>
        <taxon>Apicomplexa</taxon>
        <taxon>Aconoidasida</taxon>
        <taxon>Haemosporida</taxon>
        <taxon>Plasmodiidae</taxon>
        <taxon>Plasmodium</taxon>
        <taxon>Plasmodium (Haemamoeba)</taxon>
    </lineage>
</organism>
<feature type="transmembrane region" description="Helical" evidence="9">
    <location>
        <begin position="486"/>
        <end position="507"/>
    </location>
</feature>
<dbReference type="InterPro" id="IPR003593">
    <property type="entry name" value="AAA+_ATPase"/>
</dbReference>
<evidence type="ECO:0000259" key="11">
    <source>
        <dbReference type="PROSITE" id="PS50929"/>
    </source>
</evidence>
<dbReference type="PROSITE" id="PS50929">
    <property type="entry name" value="ABC_TM1F"/>
    <property type="match status" value="1"/>
</dbReference>
<dbReference type="RefSeq" id="XP_028535233.1">
    <property type="nucleotide sequence ID" value="XM_028679528.1"/>
</dbReference>
<dbReference type="EC" id="3.6.3.44" evidence="12"/>
<feature type="transmembrane region" description="Helical" evidence="9">
    <location>
        <begin position="453"/>
        <end position="480"/>
    </location>
</feature>
<sequence length="1955" mass="230407">MVLNKKKTKDCNTKNEGCLMKNISWLDFITFNWITKLLDNLKREDFKLPDIEENSSIEYYTYKLGENLRNVSIKKSGLFNNFYKKGNSYTYVKYPLKSKGTRNKEYYIHYNNIYWSLLKTFKVPLITVSIFLILHTLFLIFVALCVEKYVLIIKGHITLSNPFFSFSKLLYGIAVIVVFFLGQLFDAVLCYYNYKLRVDMEVTVMYFLYKINLSNYNNNLMDPYTCMNRDDDEYDDEKTNISYCKIQNENLNKEEKSVYADNYCTDTLYNNCSNYKKDKIDSHKDLYLNTKDYYSICFNNEIYVSDQHKYNNDFAKFACSARTSNGEDDKINEVNKEITNNNFKEVKSSHVNEEEKEEENINSKKEKAIDIEKDNLDEKKVLYLNNNDLYQKKSDNYNVLITDKKNSKKSEDKLSCENDAKLLEKKKKYKKKKNEKDVFDLNIYNIMFVDTPYLIFFLSSLIDLCNMLIKFIISFYIFYLKMGGNAILNGVLLIFFFHGTMLLFEFISSLFKKKYLKYRDTRIGNMHHVLKEYKLMKIFNWESIAFDYVDYFRKKEMKICKIRIYLSSLSHYLNTISSSVIEVVIFFLFIKSELENNKTVNFSSIITPLFVYKTLISDVSNLPNIMNNLIEGVINVKRINKYIYYYLYYNDINNYFKHFSSNNNSTTNLFIDNLQKNEATNGSHYSRSYDKEKKNILRNFLRFFYFNRSKKRYAMDNEALNNLNYDSNSIKKVKYSSDLVNRTDYYSSIYLEKKSINRTKKKEDNVIIKLENCYFTPIKKGDNMNDDFILKNINFNLKNNTLSIIIGNVGSGKTVFFQSLLGDFKLAYGNFYIKNFLHNMPILYIPQYNWISIGTVRSMILFGNKYDASIYHYVILQSELLNDIISFKNKDMRYVNDEHNLSKGQKARICLARALYHHYIHMKELSSNYEKEVNENKKFKKIMNSENIYQLNAKSLGNQTTENSSFVCNEDQVNKKDNQKNNSEQINYLNDSNNTNILQNSLNISNNNCNLRSTHNLYYNDNSNNNSCNKEEDIFNNSYVKTSLKNENISYLYLIDDVFTGLDPCISKNIFYNLFCHKEKIECFKDNSSFIISMNENIFDSFMTDDILNNLQYNVNIYKIENNILNYEGELSDYIKKNNIHIKTEVNSNKKKLSINEAKLKLCIDEEGCCKKQSDMRYNKFMLLKQLKTMHSFKVSKSNSFTQHSRKETIDTQKFLESEIVIKDNKNANDHSIEIPMKKDNFKEMCEEKNENYSNEFEKINKVLSSKLKHDYILDTSSDNEDESKFKGNIKLETFTWYLGKVGFPLIVVIIFFMFISIFTEEIKNLILFMASTILKTGDKSDHEALNKQMTYLKYFVLLPSISLVATLICFMLIAYGAILSAVKVHTEVLSNILYAPIHVFYSNNLGNIINRFITDINVLDNGILKRIYKTFYTFFRFIFTTFLLIYMIKYTLWVFPFIMLIIYFVVFKRYSKGCKEAQRGYLSSHSPLCNMYSNTILGKNVINLYKKNDYFLNLYKHRTCVFRNYTIFKWSITIWASLYVQLIVSLLTLFYIIYPHIFFKKDHNINEGNFEKNASIIGYCITFSCNLGSIIKCLLYDYTHVEKEMCSTQRLEECSKIINEENSSEGANIKIPSKFNKQKKSQKNKNSSDLTKKLSTIPTINDNTSVIDESNQKYGIHFENVFVSYKKKIYLDKKNNIYNYVNEKSCLKNINIYALKNQKIGIVGKSGSGKSTMILSILGLIPTTRGKITIEGKNIKELDMEQKKNIIGVLPQSSFVFFNWNVRTFIDPYKNFSDEEIVDAFKLIGINLSFKDLDKYIYKQRKKKKHNGLKKKKTINLNNFITLTDDCIRYLSVVRLFLNRHKYRLILIDEIPVLNSNNNNMKLNKFFTKDLKSFDYIIRNYFQNTTVLIIAHDANTLSCCDFIYVIRKGEVVYRCRNKDIKTQAELANILEQNN</sequence>
<dbReference type="PROSITE" id="PS00211">
    <property type="entry name" value="ABC_TRANSPORTER_1"/>
    <property type="match status" value="1"/>
</dbReference>
<dbReference type="SUPFAM" id="SSF90123">
    <property type="entry name" value="ABC transporter transmembrane region"/>
    <property type="match status" value="2"/>
</dbReference>
<dbReference type="GeneID" id="39738879"/>
<evidence type="ECO:0000256" key="2">
    <source>
        <dbReference type="ARBA" id="ARBA00009726"/>
    </source>
</evidence>
<dbReference type="InterPro" id="IPR036640">
    <property type="entry name" value="ABC1_TM_sf"/>
</dbReference>
<dbReference type="InterPro" id="IPR050173">
    <property type="entry name" value="ABC_transporter_C-like"/>
</dbReference>
<evidence type="ECO:0000256" key="6">
    <source>
        <dbReference type="ARBA" id="ARBA00022840"/>
    </source>
</evidence>
<dbReference type="Gene3D" id="1.20.1560.10">
    <property type="entry name" value="ABC transporter type 1, transmembrane domain"/>
    <property type="match status" value="2"/>
</dbReference>
<dbReference type="OrthoDB" id="4865934at2759"/>
<dbReference type="VEuPathDB" id="PlasmoDB:PRELSG_1444700"/>
<evidence type="ECO:0000256" key="3">
    <source>
        <dbReference type="ARBA" id="ARBA00022448"/>
    </source>
</evidence>
<evidence type="ECO:0000256" key="4">
    <source>
        <dbReference type="ARBA" id="ARBA00022692"/>
    </source>
</evidence>
<evidence type="ECO:0000259" key="10">
    <source>
        <dbReference type="PROSITE" id="PS50893"/>
    </source>
</evidence>
<dbReference type="InterPro" id="IPR017871">
    <property type="entry name" value="ABC_transporter-like_CS"/>
</dbReference>
<keyword evidence="3" id="KW-0813">Transport</keyword>
<name>A0A1J1HB41_PLARL</name>
<protein>
    <submittedName>
        <fullName evidence="12">Multidrug resistance-associated protein 2, putative</fullName>
        <ecNumber evidence="12">3.6.3.44</ecNumber>
    </submittedName>
</protein>
<feature type="domain" description="ABC transmembrane type-1" evidence="11">
    <location>
        <begin position="1308"/>
        <end position="1551"/>
    </location>
</feature>
<dbReference type="PANTHER" id="PTHR24223">
    <property type="entry name" value="ATP-BINDING CASSETTE SUB-FAMILY C"/>
    <property type="match status" value="1"/>
</dbReference>
<gene>
    <name evidence="12" type="primary">MRP2</name>
    <name evidence="12" type="synonym">ABCC2</name>
    <name evidence="12" type="ORF">PRELSG_1444700</name>
</gene>
<evidence type="ECO:0000313" key="13">
    <source>
        <dbReference type="Proteomes" id="UP000220158"/>
    </source>
</evidence>
<feature type="transmembrane region" description="Helical" evidence="9">
    <location>
        <begin position="1295"/>
        <end position="1320"/>
    </location>
</feature>
<dbReference type="SMART" id="SM00382">
    <property type="entry name" value="AAA"/>
    <property type="match status" value="2"/>
</dbReference>
<dbReference type="OMA" id="RTYIDPY"/>
<keyword evidence="4 9" id="KW-0812">Transmembrane</keyword>
<accession>A0A1J1HB41</accession>
<evidence type="ECO:0000256" key="9">
    <source>
        <dbReference type="SAM" id="Phobius"/>
    </source>
</evidence>
<feature type="transmembrane region" description="Helical" evidence="9">
    <location>
        <begin position="1455"/>
        <end position="1472"/>
    </location>
</feature>
<feature type="domain" description="ABC transporter" evidence="10">
    <location>
        <begin position="1677"/>
        <end position="1954"/>
    </location>
</feature>
<feature type="transmembrane region" description="Helical" evidence="9">
    <location>
        <begin position="1575"/>
        <end position="1596"/>
    </location>
</feature>
<keyword evidence="8 9" id="KW-0472">Membrane</keyword>
<dbReference type="InterPro" id="IPR011527">
    <property type="entry name" value="ABC1_TM_dom"/>
</dbReference>
<dbReference type="PROSITE" id="PS50893">
    <property type="entry name" value="ABC_TRANSPORTER_2"/>
    <property type="match status" value="2"/>
</dbReference>
<dbReference type="InterPro" id="IPR003439">
    <property type="entry name" value="ABC_transporter-like_ATP-bd"/>
</dbReference>
<evidence type="ECO:0000256" key="5">
    <source>
        <dbReference type="ARBA" id="ARBA00022741"/>
    </source>
</evidence>
<feature type="transmembrane region" description="Helical" evidence="9">
    <location>
        <begin position="564"/>
        <end position="590"/>
    </location>
</feature>
<dbReference type="GO" id="GO:0016020">
    <property type="term" value="C:membrane"/>
    <property type="evidence" value="ECO:0007669"/>
    <property type="project" value="UniProtKB-SubCell"/>
</dbReference>
<evidence type="ECO:0000256" key="8">
    <source>
        <dbReference type="ARBA" id="ARBA00023136"/>
    </source>
</evidence>
<evidence type="ECO:0000256" key="1">
    <source>
        <dbReference type="ARBA" id="ARBA00004141"/>
    </source>
</evidence>
<keyword evidence="7 9" id="KW-1133">Transmembrane helix</keyword>
<keyword evidence="13" id="KW-1185">Reference proteome</keyword>
<evidence type="ECO:0000313" key="12">
    <source>
        <dbReference type="EMBL" id="CRH02713.1"/>
    </source>
</evidence>
<feature type="domain" description="ABC transporter" evidence="10">
    <location>
        <begin position="768"/>
        <end position="1016"/>
    </location>
</feature>
<dbReference type="GO" id="GO:0016887">
    <property type="term" value="F:ATP hydrolysis activity"/>
    <property type="evidence" value="ECO:0007669"/>
    <property type="project" value="InterPro"/>
</dbReference>
<feature type="transmembrane region" description="Helical" evidence="9">
    <location>
        <begin position="1389"/>
        <end position="1410"/>
    </location>
</feature>
<dbReference type="GO" id="GO:0140359">
    <property type="term" value="F:ABC-type transporter activity"/>
    <property type="evidence" value="ECO:0007669"/>
    <property type="project" value="InterPro"/>
</dbReference>
<proteinExistence type="inferred from homology"/>
<dbReference type="KEGG" id="prel:PRELSG_1444700"/>
<dbReference type="PANTHER" id="PTHR24223:SF456">
    <property type="entry name" value="MULTIDRUG RESISTANCE-ASSOCIATED PROTEIN LETHAL(2)03659"/>
    <property type="match status" value="1"/>
</dbReference>
<evidence type="ECO:0000256" key="7">
    <source>
        <dbReference type="ARBA" id="ARBA00022989"/>
    </source>
</evidence>